<keyword evidence="3" id="KW-1185">Reference proteome</keyword>
<organism evidence="2 3">
    <name type="scientific">Nocardia terrae</name>
    <dbReference type="NCBI Taxonomy" id="2675851"/>
    <lineage>
        <taxon>Bacteria</taxon>
        <taxon>Bacillati</taxon>
        <taxon>Actinomycetota</taxon>
        <taxon>Actinomycetes</taxon>
        <taxon>Mycobacteriales</taxon>
        <taxon>Nocardiaceae</taxon>
        <taxon>Nocardia</taxon>
    </lineage>
</organism>
<protein>
    <recommendedName>
        <fullName evidence="4">Stress-induced protein</fullName>
    </recommendedName>
</protein>
<evidence type="ECO:0000313" key="3">
    <source>
        <dbReference type="Proteomes" id="UP000466794"/>
    </source>
</evidence>
<evidence type="ECO:0008006" key="4">
    <source>
        <dbReference type="Google" id="ProtNLM"/>
    </source>
</evidence>
<comment type="caution">
    <text evidence="2">The sequence shown here is derived from an EMBL/GenBank/DDBJ whole genome shotgun (WGS) entry which is preliminary data.</text>
</comment>
<dbReference type="Proteomes" id="UP000466794">
    <property type="component" value="Unassembled WGS sequence"/>
</dbReference>
<feature type="region of interest" description="Disordered" evidence="1">
    <location>
        <begin position="1"/>
        <end position="66"/>
    </location>
</feature>
<evidence type="ECO:0000256" key="1">
    <source>
        <dbReference type="SAM" id="MobiDB-lite"/>
    </source>
</evidence>
<dbReference type="AlphaFoldDB" id="A0A7K1USK4"/>
<reference evidence="2 3" key="1">
    <citation type="submission" date="2019-12" db="EMBL/GenBank/DDBJ databases">
        <title>Nocardia sp. nov. ET3-3 isolated from soil.</title>
        <authorList>
            <person name="Kanchanasin P."/>
            <person name="Tanasupawat S."/>
            <person name="Yuki M."/>
            <person name="Kudo T."/>
        </authorList>
    </citation>
    <scope>NUCLEOTIDE SEQUENCE [LARGE SCALE GENOMIC DNA]</scope>
    <source>
        <strain evidence="2 3">ET3-3</strain>
    </source>
</reference>
<accession>A0A7K1USK4</accession>
<sequence length="66" mass="6639">MPDPKNPGQFGNRPDTKEQASKGGKASSGSFGASKSADPHEAGRKGAKAQPTAAKARGGQHSHGGR</sequence>
<gene>
    <name evidence="2" type="ORF">GPX89_08605</name>
</gene>
<dbReference type="RefSeq" id="WP_157386665.1">
    <property type="nucleotide sequence ID" value="NZ_WRPP01000001.1"/>
</dbReference>
<feature type="compositionally biased region" description="Low complexity" evidence="1">
    <location>
        <begin position="21"/>
        <end position="36"/>
    </location>
</feature>
<name>A0A7K1USK4_9NOCA</name>
<dbReference type="EMBL" id="WRPP01000001">
    <property type="protein sequence ID" value="MVU77305.1"/>
    <property type="molecule type" value="Genomic_DNA"/>
</dbReference>
<proteinExistence type="predicted"/>
<evidence type="ECO:0000313" key="2">
    <source>
        <dbReference type="EMBL" id="MVU77305.1"/>
    </source>
</evidence>